<dbReference type="EMBL" id="KZ308760">
    <property type="protein sequence ID" value="KAG8233989.1"/>
    <property type="molecule type" value="Genomic_DNA"/>
</dbReference>
<accession>A0A8K0P7V6</accession>
<comment type="caution">
    <text evidence="1">The sequence shown here is derived from an EMBL/GenBank/DDBJ whole genome shotgun (WGS) entry which is preliminary data.</text>
</comment>
<gene>
    <name evidence="1" type="ORF">J437_LFUL014450</name>
</gene>
<reference evidence="1" key="2">
    <citation type="submission" date="2017-10" db="EMBL/GenBank/DDBJ databases">
        <title>Ladona fulva Genome sequencing and assembly.</title>
        <authorList>
            <person name="Murali S."/>
            <person name="Richards S."/>
            <person name="Bandaranaike D."/>
            <person name="Bellair M."/>
            <person name="Blankenburg K."/>
            <person name="Chao H."/>
            <person name="Dinh H."/>
            <person name="Doddapaneni H."/>
            <person name="Dugan-Rocha S."/>
            <person name="Elkadiri S."/>
            <person name="Gnanaolivu R."/>
            <person name="Hernandez B."/>
            <person name="Skinner E."/>
            <person name="Javaid M."/>
            <person name="Lee S."/>
            <person name="Li M."/>
            <person name="Ming W."/>
            <person name="Munidasa M."/>
            <person name="Muniz J."/>
            <person name="Nguyen L."/>
            <person name="Hughes D."/>
            <person name="Osuji N."/>
            <person name="Pu L.-L."/>
            <person name="Puazo M."/>
            <person name="Qu C."/>
            <person name="Quiroz J."/>
            <person name="Raj R."/>
            <person name="Weissenberger G."/>
            <person name="Xin Y."/>
            <person name="Zou X."/>
            <person name="Han Y."/>
            <person name="Worley K."/>
            <person name="Muzny D."/>
            <person name="Gibbs R."/>
        </authorList>
    </citation>
    <scope>NUCLEOTIDE SEQUENCE</scope>
    <source>
        <strain evidence="1">Sampled in the wild</strain>
    </source>
</reference>
<name>A0A8K0P7V6_LADFU</name>
<evidence type="ECO:0000313" key="2">
    <source>
        <dbReference type="Proteomes" id="UP000792457"/>
    </source>
</evidence>
<reference evidence="1" key="1">
    <citation type="submission" date="2013-04" db="EMBL/GenBank/DDBJ databases">
        <authorList>
            <person name="Qu J."/>
            <person name="Murali S.C."/>
            <person name="Bandaranaike D."/>
            <person name="Bellair M."/>
            <person name="Blankenburg K."/>
            <person name="Chao H."/>
            <person name="Dinh H."/>
            <person name="Doddapaneni H."/>
            <person name="Downs B."/>
            <person name="Dugan-Rocha S."/>
            <person name="Elkadiri S."/>
            <person name="Gnanaolivu R.D."/>
            <person name="Hernandez B."/>
            <person name="Javaid M."/>
            <person name="Jayaseelan J.C."/>
            <person name="Lee S."/>
            <person name="Li M."/>
            <person name="Ming W."/>
            <person name="Munidasa M."/>
            <person name="Muniz J."/>
            <person name="Nguyen L."/>
            <person name="Ongeri F."/>
            <person name="Osuji N."/>
            <person name="Pu L.-L."/>
            <person name="Puazo M."/>
            <person name="Qu C."/>
            <person name="Quiroz J."/>
            <person name="Raj R."/>
            <person name="Weissenberger G."/>
            <person name="Xin Y."/>
            <person name="Zou X."/>
            <person name="Han Y."/>
            <person name="Richards S."/>
            <person name="Worley K."/>
            <person name="Muzny D."/>
            <person name="Gibbs R."/>
        </authorList>
    </citation>
    <scope>NUCLEOTIDE SEQUENCE</scope>
    <source>
        <strain evidence="1">Sampled in the wild</strain>
    </source>
</reference>
<keyword evidence="2" id="KW-1185">Reference proteome</keyword>
<dbReference type="OrthoDB" id="2668416at2759"/>
<organism evidence="1 2">
    <name type="scientific">Ladona fulva</name>
    <name type="common">Scarce chaser dragonfly</name>
    <name type="synonym">Libellula fulva</name>
    <dbReference type="NCBI Taxonomy" id="123851"/>
    <lineage>
        <taxon>Eukaryota</taxon>
        <taxon>Metazoa</taxon>
        <taxon>Ecdysozoa</taxon>
        <taxon>Arthropoda</taxon>
        <taxon>Hexapoda</taxon>
        <taxon>Insecta</taxon>
        <taxon>Pterygota</taxon>
        <taxon>Palaeoptera</taxon>
        <taxon>Odonata</taxon>
        <taxon>Epiprocta</taxon>
        <taxon>Anisoptera</taxon>
        <taxon>Libelluloidea</taxon>
        <taxon>Libellulidae</taxon>
        <taxon>Ladona</taxon>
    </lineage>
</organism>
<proteinExistence type="predicted"/>
<sequence length="78" mass="8759">MCLRLGGHQMQCRSERHPFSIPEFVVRRFLAMRVSFTTISFGIRLGKSTVAAIVYDSCRVTANALLSKVIPMKMIGIL</sequence>
<evidence type="ECO:0000313" key="1">
    <source>
        <dbReference type="EMBL" id="KAG8233989.1"/>
    </source>
</evidence>
<protein>
    <submittedName>
        <fullName evidence="1">Uncharacterized protein</fullName>
    </submittedName>
</protein>
<dbReference type="AlphaFoldDB" id="A0A8K0P7V6"/>
<dbReference type="Proteomes" id="UP000792457">
    <property type="component" value="Unassembled WGS sequence"/>
</dbReference>